<organism evidence="2 3">
    <name type="scientific">Polyplax serrata</name>
    <name type="common">Common mouse louse</name>
    <dbReference type="NCBI Taxonomy" id="468196"/>
    <lineage>
        <taxon>Eukaryota</taxon>
        <taxon>Metazoa</taxon>
        <taxon>Ecdysozoa</taxon>
        <taxon>Arthropoda</taxon>
        <taxon>Hexapoda</taxon>
        <taxon>Insecta</taxon>
        <taxon>Pterygota</taxon>
        <taxon>Neoptera</taxon>
        <taxon>Paraneoptera</taxon>
        <taxon>Psocodea</taxon>
        <taxon>Troctomorpha</taxon>
        <taxon>Phthiraptera</taxon>
        <taxon>Anoplura</taxon>
        <taxon>Polyplacidae</taxon>
        <taxon>Polyplax</taxon>
    </lineage>
</organism>
<comment type="caution">
    <text evidence="2">The sequence shown here is derived from an EMBL/GenBank/DDBJ whole genome shotgun (WGS) entry which is preliminary data.</text>
</comment>
<reference evidence="2 3" key="1">
    <citation type="submission" date="2023-10" db="EMBL/GenBank/DDBJ databases">
        <title>Genomes of two closely related lineages of the louse Polyplax serrata with different host specificities.</title>
        <authorList>
            <person name="Martinu J."/>
            <person name="Tarabai H."/>
            <person name="Stefka J."/>
            <person name="Hypsa V."/>
        </authorList>
    </citation>
    <scope>NUCLEOTIDE SEQUENCE [LARGE SCALE GENOMIC DNA]</scope>
    <source>
        <strain evidence="2">HR10_N</strain>
    </source>
</reference>
<evidence type="ECO:0000256" key="1">
    <source>
        <dbReference type="SAM" id="MobiDB-lite"/>
    </source>
</evidence>
<evidence type="ECO:0000313" key="3">
    <source>
        <dbReference type="Proteomes" id="UP001372834"/>
    </source>
</evidence>
<feature type="compositionally biased region" description="Polar residues" evidence="1">
    <location>
        <begin position="188"/>
        <end position="199"/>
    </location>
</feature>
<accession>A0AAN8P8W7</accession>
<name>A0AAN8P8W7_POLSC</name>
<feature type="region of interest" description="Disordered" evidence="1">
    <location>
        <begin position="187"/>
        <end position="211"/>
    </location>
</feature>
<proteinExistence type="predicted"/>
<dbReference type="EMBL" id="JAWJWE010000039">
    <property type="protein sequence ID" value="KAK6621381.1"/>
    <property type="molecule type" value="Genomic_DNA"/>
</dbReference>
<protein>
    <submittedName>
        <fullName evidence="2">Uncharacterized protein</fullName>
    </submittedName>
</protein>
<gene>
    <name evidence="2" type="ORF">RUM43_011687</name>
</gene>
<dbReference type="Proteomes" id="UP001372834">
    <property type="component" value="Unassembled WGS sequence"/>
</dbReference>
<dbReference type="AlphaFoldDB" id="A0AAN8P8W7"/>
<evidence type="ECO:0000313" key="2">
    <source>
        <dbReference type="EMBL" id="KAK6621381.1"/>
    </source>
</evidence>
<sequence length="414" mass="47613">MNKEWEEQEDEFDSDLPWCLDEFKPVKIGTGRKKKIPLIIDRKTIINNYSTRAISLNEKIKVGRVKVYEGPPRILEAMSSTHLMSYPGFLSRFSHHSNPKISLLYKRHLIAEPKEHQPFQKGYKVRKILHSPETKIVVQDAGRVGQVVSNSAGAKIVNLLDEAGTKSTVLDEHILLTAAKRCGRPTGASVSEHFQQPSDNILPPPDKIPRRTDEMKTSISEVRDLYSIAKPVTPNFLTLPEMDCFQPIHPQPQDTLLLDNDWMFRKAMEQTKVLSNNSEEINRLREQPHEEIQTLMKSLPPRDSSPWQDQPLPKPHSKKWCNFDYVMQEIKLIWAVSKTVEPEKEIKAKDILALEGGLSINNYLTLIRILDKLALRKRLYLKMKKGELTIRPIDPSFGSFTEDRTATDTRNFIY</sequence>